<dbReference type="RefSeq" id="WP_382414595.1">
    <property type="nucleotide sequence ID" value="NZ_AP031500.1"/>
</dbReference>
<keyword evidence="4" id="KW-1185">Reference proteome</keyword>
<keyword evidence="2" id="KW-0812">Transmembrane</keyword>
<feature type="region of interest" description="Disordered" evidence="1">
    <location>
        <begin position="86"/>
        <end position="119"/>
    </location>
</feature>
<proteinExistence type="predicted"/>
<evidence type="ECO:0000313" key="4">
    <source>
        <dbReference type="Proteomes" id="UP001595548"/>
    </source>
</evidence>
<name>A0ABV7HPB9_9GAMM</name>
<evidence type="ECO:0000256" key="2">
    <source>
        <dbReference type="SAM" id="Phobius"/>
    </source>
</evidence>
<reference evidence="4" key="1">
    <citation type="journal article" date="2019" name="Int. J. Syst. Evol. Microbiol.">
        <title>The Global Catalogue of Microorganisms (GCM) 10K type strain sequencing project: providing services to taxonomists for standard genome sequencing and annotation.</title>
        <authorList>
            <consortium name="The Broad Institute Genomics Platform"/>
            <consortium name="The Broad Institute Genome Sequencing Center for Infectious Disease"/>
            <person name="Wu L."/>
            <person name="Ma J."/>
        </authorList>
    </citation>
    <scope>NUCLEOTIDE SEQUENCE [LARGE SCALE GENOMIC DNA]</scope>
    <source>
        <strain evidence="4">KCTC 52141</strain>
    </source>
</reference>
<sequence>MFRFLAKSALATVIWKRYRRPIVSTLALFISYFFIAMVHSDYVSWATTTAQHDNLWASFVVKWLALIGITLLYYWFNTRSLAKINNETDAERHTKPHNKQSRRTAHPPPEAAGPDPFADIRSKDKLRSRADVAMEQPRQNHKHH</sequence>
<accession>A0ABV7HPB9</accession>
<gene>
    <name evidence="3" type="ORF">ACFOEB_04100</name>
</gene>
<feature type="transmembrane region" description="Helical" evidence="2">
    <location>
        <begin position="21"/>
        <end position="43"/>
    </location>
</feature>
<dbReference type="EMBL" id="JBHRTL010000004">
    <property type="protein sequence ID" value="MFC3154375.1"/>
    <property type="molecule type" value="Genomic_DNA"/>
</dbReference>
<keyword evidence="2" id="KW-1133">Transmembrane helix</keyword>
<evidence type="ECO:0000256" key="1">
    <source>
        <dbReference type="SAM" id="MobiDB-lite"/>
    </source>
</evidence>
<keyword evidence="2" id="KW-0472">Membrane</keyword>
<comment type="caution">
    <text evidence="3">The sequence shown here is derived from an EMBL/GenBank/DDBJ whole genome shotgun (WGS) entry which is preliminary data.</text>
</comment>
<dbReference type="Proteomes" id="UP001595548">
    <property type="component" value="Unassembled WGS sequence"/>
</dbReference>
<feature type="compositionally biased region" description="Basic residues" evidence="1">
    <location>
        <begin position="94"/>
        <end position="105"/>
    </location>
</feature>
<organism evidence="3 4">
    <name type="scientific">Gilvimarinus japonicus</name>
    <dbReference type="NCBI Taxonomy" id="1796469"/>
    <lineage>
        <taxon>Bacteria</taxon>
        <taxon>Pseudomonadati</taxon>
        <taxon>Pseudomonadota</taxon>
        <taxon>Gammaproteobacteria</taxon>
        <taxon>Cellvibrionales</taxon>
        <taxon>Cellvibrionaceae</taxon>
        <taxon>Gilvimarinus</taxon>
    </lineage>
</organism>
<evidence type="ECO:0000313" key="3">
    <source>
        <dbReference type="EMBL" id="MFC3154375.1"/>
    </source>
</evidence>
<protein>
    <submittedName>
        <fullName evidence="3">Uncharacterized protein</fullName>
    </submittedName>
</protein>
<feature type="transmembrane region" description="Helical" evidence="2">
    <location>
        <begin position="55"/>
        <end position="76"/>
    </location>
</feature>